<organism evidence="2 3">
    <name type="scientific">Candidatus Falkowbacteria bacterium CG10_big_fil_rev_8_21_14_0_10_43_11</name>
    <dbReference type="NCBI Taxonomy" id="1974568"/>
    <lineage>
        <taxon>Bacteria</taxon>
        <taxon>Candidatus Falkowiibacteriota</taxon>
    </lineage>
</organism>
<proteinExistence type="predicted"/>
<evidence type="ECO:0000313" key="3">
    <source>
        <dbReference type="Proteomes" id="UP000229335"/>
    </source>
</evidence>
<comment type="caution">
    <text evidence="2">The sequence shown here is derived from an EMBL/GenBank/DDBJ whole genome shotgun (WGS) entry which is preliminary data.</text>
</comment>
<feature type="transmembrane region" description="Helical" evidence="1">
    <location>
        <begin position="12"/>
        <end position="39"/>
    </location>
</feature>
<keyword evidence="1" id="KW-0472">Membrane</keyword>
<accession>A0A2M6WLG4</accession>
<dbReference type="AlphaFoldDB" id="A0A2M6WLG4"/>
<reference evidence="3" key="1">
    <citation type="submission" date="2017-09" db="EMBL/GenBank/DDBJ databases">
        <title>Depth-based differentiation of microbial function through sediment-hosted aquifers and enrichment of novel symbionts in the deep terrestrial subsurface.</title>
        <authorList>
            <person name="Probst A.J."/>
            <person name="Ladd B."/>
            <person name="Jarett J.K."/>
            <person name="Geller-Mcgrath D.E."/>
            <person name="Sieber C.M.K."/>
            <person name="Emerson J.B."/>
            <person name="Anantharaman K."/>
            <person name="Thomas B.C."/>
            <person name="Malmstrom R."/>
            <person name="Stieglmeier M."/>
            <person name="Klingl A."/>
            <person name="Woyke T."/>
            <person name="Ryan C.M."/>
            <person name="Banfield J.F."/>
        </authorList>
    </citation>
    <scope>NUCLEOTIDE SEQUENCE [LARGE SCALE GENOMIC DNA]</scope>
</reference>
<gene>
    <name evidence="2" type="ORF">COU00_03485</name>
</gene>
<dbReference type="EMBL" id="PFAS01000059">
    <property type="protein sequence ID" value="PIT93609.1"/>
    <property type="molecule type" value="Genomic_DNA"/>
</dbReference>
<evidence type="ECO:0000256" key="1">
    <source>
        <dbReference type="SAM" id="Phobius"/>
    </source>
</evidence>
<dbReference type="SUPFAM" id="SSF56024">
    <property type="entry name" value="Phospholipase D/nuclease"/>
    <property type="match status" value="1"/>
</dbReference>
<evidence type="ECO:0000313" key="2">
    <source>
        <dbReference type="EMBL" id="PIT93609.1"/>
    </source>
</evidence>
<dbReference type="Proteomes" id="UP000229335">
    <property type="component" value="Unassembled WGS sequence"/>
</dbReference>
<keyword evidence="1" id="KW-0812">Transmembrane</keyword>
<dbReference type="CDD" id="cd00138">
    <property type="entry name" value="PLDc_SF"/>
    <property type="match status" value="1"/>
</dbReference>
<name>A0A2M6WLG4_9BACT</name>
<sequence>MFFKIMNNESEVIIMQGALVVEMIQIVIFLIGAGTLIYLTRPRGLLSGLSFPFHLCDASNTKLERKFLLKDLRQAKKSFEFVVGCGFFEFWNDSKIIKSFQRAVNRGVRITLAIEECNLQRLQSTALQTLLPSDSVQLYTTKKRLPETYRLVDGVYAHTFNFTQNKFFRMLSTEEEITKRQKMLINSCLENCVIN</sequence>
<protein>
    <submittedName>
        <fullName evidence="2">Uncharacterized protein</fullName>
    </submittedName>
</protein>
<keyword evidence="1" id="KW-1133">Transmembrane helix</keyword>